<sequence length="239" mass="27563">MGKSFRAATVYRTAQEYAASSVIPGRKISTPPAWYNALASIPPAEILTRPYPVQHTPPNPRARKPHHIFRPTQIVYPEDELRRDFFKDHPWELARPKMLLELDGKDARYRDWSTGIQQPGMPLSGECVVQRQLWMMENIPGMTKQKAYDAARKEFYKLRQQEDIERRIAVEEARMTGAYFGKTTIQYGLEVEDREYESWKRWATTQIAKLEAERNQVHTSVVDVPVEGELAAVEVSVSS</sequence>
<evidence type="ECO:0000256" key="4">
    <source>
        <dbReference type="ARBA" id="ARBA00023128"/>
    </source>
</evidence>
<comment type="caution">
    <text evidence="7">The sequence shown here is derived from an EMBL/GenBank/DDBJ whole genome shotgun (WGS) entry which is preliminary data.</text>
</comment>
<dbReference type="PANTHER" id="PTHR37799:SF1">
    <property type="entry name" value="SMALL RIBOSOMAL SUBUNIT PROTEIN MS23"/>
    <property type="match status" value="1"/>
</dbReference>
<keyword evidence="4 6" id="KW-0496">Mitochondrion</keyword>
<evidence type="ECO:0000256" key="5">
    <source>
        <dbReference type="ARBA" id="ARBA00023274"/>
    </source>
</evidence>
<keyword evidence="3 6" id="KW-0689">Ribosomal protein</keyword>
<evidence type="ECO:0000313" key="7">
    <source>
        <dbReference type="EMBL" id="KAK3320665.1"/>
    </source>
</evidence>
<evidence type="ECO:0000313" key="8">
    <source>
        <dbReference type="Proteomes" id="UP001286456"/>
    </source>
</evidence>
<dbReference type="GO" id="GO:0003735">
    <property type="term" value="F:structural constituent of ribosome"/>
    <property type="evidence" value="ECO:0007669"/>
    <property type="project" value="UniProtKB-UniRule"/>
</dbReference>
<evidence type="ECO:0000256" key="2">
    <source>
        <dbReference type="ARBA" id="ARBA00009864"/>
    </source>
</evidence>
<dbReference type="AlphaFoldDB" id="A0AAE0I8X1"/>
<dbReference type="CDD" id="cd23701">
    <property type="entry name" value="At1g26750"/>
    <property type="match status" value="1"/>
</dbReference>
<proteinExistence type="inferred from homology"/>
<keyword evidence="5 6" id="KW-0687">Ribonucleoprotein</keyword>
<dbReference type="EMBL" id="JAUEPO010000005">
    <property type="protein sequence ID" value="KAK3320665.1"/>
    <property type="molecule type" value="Genomic_DNA"/>
</dbReference>
<dbReference type="Pfam" id="PF13741">
    <property type="entry name" value="MRP-S25"/>
    <property type="match status" value="1"/>
</dbReference>
<reference evidence="7" key="2">
    <citation type="submission" date="2023-06" db="EMBL/GenBank/DDBJ databases">
        <authorList>
            <consortium name="Lawrence Berkeley National Laboratory"/>
            <person name="Haridas S."/>
            <person name="Hensen N."/>
            <person name="Bonometti L."/>
            <person name="Westerberg I."/>
            <person name="Brannstrom I.O."/>
            <person name="Guillou S."/>
            <person name="Cros-Aarteil S."/>
            <person name="Calhoun S."/>
            <person name="Kuo A."/>
            <person name="Mondo S."/>
            <person name="Pangilinan J."/>
            <person name="Riley R."/>
            <person name="Labutti K."/>
            <person name="Andreopoulos B."/>
            <person name="Lipzen A."/>
            <person name="Chen C."/>
            <person name="Yanf M."/>
            <person name="Daum C."/>
            <person name="Ng V."/>
            <person name="Clum A."/>
            <person name="Steindorff A."/>
            <person name="Ohm R."/>
            <person name="Martin F."/>
            <person name="Silar P."/>
            <person name="Natvig D."/>
            <person name="Lalanne C."/>
            <person name="Gautier V."/>
            <person name="Ament-Velasquez S.L."/>
            <person name="Kruys A."/>
            <person name="Hutchinson M.I."/>
            <person name="Powell A.J."/>
            <person name="Barry K."/>
            <person name="Miller A.N."/>
            <person name="Grigoriev I.V."/>
            <person name="Debuchy R."/>
            <person name="Gladieux P."/>
            <person name="Thoren M.H."/>
            <person name="Johannesson H."/>
        </authorList>
    </citation>
    <scope>NUCLEOTIDE SEQUENCE</scope>
    <source>
        <strain evidence="7">SMH4131-1</strain>
    </source>
</reference>
<reference evidence="7" key="1">
    <citation type="journal article" date="2023" name="Mol. Phylogenet. Evol.">
        <title>Genome-scale phylogeny and comparative genomics of the fungal order Sordariales.</title>
        <authorList>
            <person name="Hensen N."/>
            <person name="Bonometti L."/>
            <person name="Westerberg I."/>
            <person name="Brannstrom I.O."/>
            <person name="Guillou S."/>
            <person name="Cros-Aarteil S."/>
            <person name="Calhoun S."/>
            <person name="Haridas S."/>
            <person name="Kuo A."/>
            <person name="Mondo S."/>
            <person name="Pangilinan J."/>
            <person name="Riley R."/>
            <person name="LaButti K."/>
            <person name="Andreopoulos B."/>
            <person name="Lipzen A."/>
            <person name="Chen C."/>
            <person name="Yan M."/>
            <person name="Daum C."/>
            <person name="Ng V."/>
            <person name="Clum A."/>
            <person name="Steindorff A."/>
            <person name="Ohm R.A."/>
            <person name="Martin F."/>
            <person name="Silar P."/>
            <person name="Natvig D.O."/>
            <person name="Lalanne C."/>
            <person name="Gautier V."/>
            <person name="Ament-Velasquez S.L."/>
            <person name="Kruys A."/>
            <person name="Hutchinson M.I."/>
            <person name="Powell A.J."/>
            <person name="Barry K."/>
            <person name="Miller A.N."/>
            <person name="Grigoriev I.V."/>
            <person name="Debuchy R."/>
            <person name="Gladieux P."/>
            <person name="Hiltunen Thoren M."/>
            <person name="Johannesson H."/>
        </authorList>
    </citation>
    <scope>NUCLEOTIDE SEQUENCE</scope>
    <source>
        <strain evidence="7">SMH4131-1</strain>
    </source>
</reference>
<evidence type="ECO:0000256" key="6">
    <source>
        <dbReference type="PIRNR" id="PIRNR029764"/>
    </source>
</evidence>
<dbReference type="PANTHER" id="PTHR37799">
    <property type="entry name" value="37S RIBOSOMAL PROTEIN S25, MITOCHONDRIAL"/>
    <property type="match status" value="1"/>
</dbReference>
<organism evidence="7 8">
    <name type="scientific">Cercophora scortea</name>
    <dbReference type="NCBI Taxonomy" id="314031"/>
    <lineage>
        <taxon>Eukaryota</taxon>
        <taxon>Fungi</taxon>
        <taxon>Dikarya</taxon>
        <taxon>Ascomycota</taxon>
        <taxon>Pezizomycotina</taxon>
        <taxon>Sordariomycetes</taxon>
        <taxon>Sordariomycetidae</taxon>
        <taxon>Sordariales</taxon>
        <taxon>Lasiosphaeriaceae</taxon>
        <taxon>Cercophora</taxon>
    </lineage>
</organism>
<comment type="subcellular location">
    <subcellularLocation>
        <location evidence="1 6">Mitochondrion</location>
    </subcellularLocation>
</comment>
<dbReference type="InterPro" id="IPR059242">
    <property type="entry name" value="mS23_dom"/>
</dbReference>
<name>A0AAE0I8X1_9PEZI</name>
<comment type="similarity">
    <text evidence="2">Belongs to the mitochondrion-specific ribosomal protein mS23 family.</text>
</comment>
<keyword evidence="8" id="KW-1185">Reference proteome</keyword>
<accession>A0AAE0I8X1</accession>
<protein>
    <recommendedName>
        <fullName evidence="6">37S ribosomal protein S25, mitochondrial</fullName>
    </recommendedName>
</protein>
<evidence type="ECO:0000256" key="1">
    <source>
        <dbReference type="ARBA" id="ARBA00004173"/>
    </source>
</evidence>
<dbReference type="GO" id="GO:0005763">
    <property type="term" value="C:mitochondrial small ribosomal subunit"/>
    <property type="evidence" value="ECO:0007669"/>
    <property type="project" value="UniProtKB-UniRule"/>
</dbReference>
<dbReference type="PIRSF" id="PIRSF029764">
    <property type="entry name" value="RSM25"/>
    <property type="match status" value="1"/>
</dbReference>
<dbReference type="Proteomes" id="UP001286456">
    <property type="component" value="Unassembled WGS sequence"/>
</dbReference>
<evidence type="ECO:0000256" key="3">
    <source>
        <dbReference type="ARBA" id="ARBA00022980"/>
    </source>
</evidence>
<gene>
    <name evidence="7" type="ORF">B0T19DRAFT_244938</name>
</gene>
<comment type="subunit">
    <text evidence="6">Component of the mitochondrial small ribosomal subunit.</text>
</comment>
<dbReference type="InterPro" id="IPR016939">
    <property type="entry name" value="Ribosomal_mS23_fun"/>
</dbReference>